<keyword evidence="12" id="KW-0539">Nucleus</keyword>
<name>A0A8B8AYI9_CRAVI</name>
<keyword evidence="6" id="KW-0597">Phosphoprotein</keyword>
<comment type="subcellular location">
    <subcellularLocation>
        <location evidence="1">Nucleus</location>
        <location evidence="1">Nucleolus</location>
    </subcellularLocation>
</comment>
<evidence type="ECO:0000313" key="21">
    <source>
        <dbReference type="Proteomes" id="UP000694844"/>
    </source>
</evidence>
<dbReference type="RefSeq" id="XP_022296217.1">
    <property type="nucleotide sequence ID" value="XM_022440509.1"/>
</dbReference>
<feature type="compositionally biased region" description="Basic residues" evidence="20">
    <location>
        <begin position="1"/>
        <end position="18"/>
    </location>
</feature>
<dbReference type="PROSITE" id="PS00678">
    <property type="entry name" value="WD_REPEATS_1"/>
    <property type="match status" value="1"/>
</dbReference>
<feature type="repeat" description="WD" evidence="19">
    <location>
        <begin position="233"/>
        <end position="274"/>
    </location>
</feature>
<keyword evidence="13" id="KW-0687">Ribonucleoprotein</keyword>
<evidence type="ECO:0000256" key="7">
    <source>
        <dbReference type="ARBA" id="ARBA00022574"/>
    </source>
</evidence>
<feature type="repeat" description="WD" evidence="19">
    <location>
        <begin position="138"/>
        <end position="179"/>
    </location>
</feature>
<evidence type="ECO:0000256" key="13">
    <source>
        <dbReference type="ARBA" id="ARBA00023274"/>
    </source>
</evidence>
<feature type="repeat" description="WD" evidence="19">
    <location>
        <begin position="191"/>
        <end position="232"/>
    </location>
</feature>
<dbReference type="PROSITE" id="PS50294">
    <property type="entry name" value="WD_REPEATS_REGION"/>
    <property type="match status" value="4"/>
</dbReference>
<evidence type="ECO:0000256" key="18">
    <source>
        <dbReference type="ARBA" id="ARBA00077445"/>
    </source>
</evidence>
<feature type="region of interest" description="Disordered" evidence="20">
    <location>
        <begin position="1"/>
        <end position="74"/>
    </location>
</feature>
<dbReference type="PANTHER" id="PTHR19865">
    <property type="entry name" value="U3 SMALL NUCLEOLAR RNA INTERACTING PROTEIN 2"/>
    <property type="match status" value="1"/>
</dbReference>
<dbReference type="Gene3D" id="2.130.10.10">
    <property type="entry name" value="YVTN repeat-like/Quinoprotein amine dehydrogenase"/>
    <property type="match status" value="1"/>
</dbReference>
<keyword evidence="8" id="KW-0677">Repeat</keyword>
<evidence type="ECO:0000256" key="17">
    <source>
        <dbReference type="ARBA" id="ARBA00076054"/>
    </source>
</evidence>
<comment type="function">
    <text evidence="14">Component of a nucleolar small nuclear ribonucleoprotein particle (snoRNP) thought to participate in the processing and modification of pre-ribosomal RNA (pre-rRNA). Part of the small subunit (SSU) processome, first precursor of the small eukaryotic ribosomal subunit. During the assembly of the SSU processome in the nucleolus, many ribosome biogenesis factors, an RNA chaperone and ribosomal proteins associate with the nascent pre-rRNA and work in concert to generate RNA folding, modifications, rearrangements and cleavage as well as targeted degradation of pre-ribosomal RNA by the RNA exosome.</text>
</comment>
<evidence type="ECO:0000256" key="4">
    <source>
        <dbReference type="ARBA" id="ARBA00022499"/>
    </source>
</evidence>
<feature type="repeat" description="WD" evidence="19">
    <location>
        <begin position="275"/>
        <end position="316"/>
    </location>
</feature>
<dbReference type="InterPro" id="IPR001680">
    <property type="entry name" value="WD40_rpt"/>
</dbReference>
<accession>A0A8B8AYI9</accession>
<keyword evidence="21" id="KW-1185">Reference proteome</keyword>
<dbReference type="OrthoDB" id="189968at2759"/>
<evidence type="ECO:0000256" key="14">
    <source>
        <dbReference type="ARBA" id="ARBA00055322"/>
    </source>
</evidence>
<dbReference type="GO" id="GO:0034511">
    <property type="term" value="F:U3 snoRNA binding"/>
    <property type="evidence" value="ECO:0007669"/>
    <property type="project" value="InterPro"/>
</dbReference>
<dbReference type="AlphaFoldDB" id="A0A8B8AYI9"/>
<reference evidence="22" key="1">
    <citation type="submission" date="2025-08" db="UniProtKB">
        <authorList>
            <consortium name="RefSeq"/>
        </authorList>
    </citation>
    <scope>IDENTIFICATION</scope>
    <source>
        <tissue evidence="22">Whole sample</tissue>
    </source>
</reference>
<evidence type="ECO:0000256" key="3">
    <source>
        <dbReference type="ARBA" id="ARBA00022481"/>
    </source>
</evidence>
<keyword evidence="9" id="KW-0832">Ubl conjugation</keyword>
<dbReference type="PRINTS" id="PR00320">
    <property type="entry name" value="GPROTEINBRPT"/>
</dbReference>
<evidence type="ECO:0000313" key="22">
    <source>
        <dbReference type="RefSeq" id="XP_022296217.1"/>
    </source>
</evidence>
<dbReference type="InterPro" id="IPR015943">
    <property type="entry name" value="WD40/YVTN_repeat-like_dom_sf"/>
</dbReference>
<dbReference type="PANTHER" id="PTHR19865:SF0">
    <property type="entry name" value="U3 SMALL NUCLEOLAR RNA-INTERACTING PROTEIN 2"/>
    <property type="match status" value="1"/>
</dbReference>
<evidence type="ECO:0000256" key="2">
    <source>
        <dbReference type="ARBA" id="ARBA00006777"/>
    </source>
</evidence>
<dbReference type="InterPro" id="IPR039241">
    <property type="entry name" value="Rrp9-like"/>
</dbReference>
<evidence type="ECO:0000256" key="16">
    <source>
        <dbReference type="ARBA" id="ARBA00074377"/>
    </source>
</evidence>
<keyword evidence="4" id="KW-1017">Isopeptide bond</keyword>
<keyword evidence="10" id="KW-0694">RNA-binding</keyword>
<keyword evidence="11" id="KW-0007">Acetylation</keyword>
<dbReference type="GO" id="GO:0032040">
    <property type="term" value="C:small-subunit processome"/>
    <property type="evidence" value="ECO:0007669"/>
    <property type="project" value="TreeGrafter"/>
</dbReference>
<dbReference type="InterPro" id="IPR036322">
    <property type="entry name" value="WD40_repeat_dom_sf"/>
</dbReference>
<organism evidence="21 22">
    <name type="scientific">Crassostrea virginica</name>
    <name type="common">Eastern oyster</name>
    <dbReference type="NCBI Taxonomy" id="6565"/>
    <lineage>
        <taxon>Eukaryota</taxon>
        <taxon>Metazoa</taxon>
        <taxon>Spiralia</taxon>
        <taxon>Lophotrochozoa</taxon>
        <taxon>Mollusca</taxon>
        <taxon>Bivalvia</taxon>
        <taxon>Autobranchia</taxon>
        <taxon>Pteriomorphia</taxon>
        <taxon>Ostreida</taxon>
        <taxon>Ostreoidea</taxon>
        <taxon>Ostreidae</taxon>
        <taxon>Crassostrea</taxon>
    </lineage>
</organism>
<dbReference type="CDD" id="cd00200">
    <property type="entry name" value="WD40"/>
    <property type="match status" value="1"/>
</dbReference>
<proteinExistence type="inferred from homology"/>
<feature type="repeat" description="WD" evidence="19">
    <location>
        <begin position="316"/>
        <end position="356"/>
    </location>
</feature>
<evidence type="ECO:0000256" key="19">
    <source>
        <dbReference type="PROSITE-ProRule" id="PRU00221"/>
    </source>
</evidence>
<dbReference type="Pfam" id="PF00400">
    <property type="entry name" value="WD40"/>
    <property type="match status" value="6"/>
</dbReference>
<dbReference type="InterPro" id="IPR020472">
    <property type="entry name" value="WD40_PAC1"/>
</dbReference>
<keyword evidence="7 19" id="KW-0853">WD repeat</keyword>
<keyword evidence="5" id="KW-0698">rRNA processing</keyword>
<dbReference type="FunFam" id="2.130.10.10:FF:000143">
    <property type="entry name" value="U3 small nucleolar RNA-interacting protein 2 isoform X2"/>
    <property type="match status" value="1"/>
</dbReference>
<feature type="compositionally biased region" description="Acidic residues" evidence="20">
    <location>
        <begin position="42"/>
        <end position="53"/>
    </location>
</feature>
<evidence type="ECO:0000256" key="11">
    <source>
        <dbReference type="ARBA" id="ARBA00022990"/>
    </source>
</evidence>
<dbReference type="Proteomes" id="UP000694844">
    <property type="component" value="Chromosome 8"/>
</dbReference>
<gene>
    <name evidence="22" type="primary">LOC111106001</name>
</gene>
<comment type="subunit">
    <text evidence="15">Interacts specifically with the U3 small nucleolar RNA (U3 snoRNA). Binds a sub-fragment of the U3 snoRNA surrounding the B/C motif (3UBC). This association with the U3BC RNA is dependent on the binding of a protein called 15.5K to the box B/C motif. The association of the protein with the U3BC RNA was found to be also dependent on a conserved RNA structure that flanks the box B/C motif. Part of the small subunit (SSU) processome, composed of more than 70 proteins and the RNA chaperone small nucleolar RNA (snoRNA) U3.</text>
</comment>
<evidence type="ECO:0000256" key="9">
    <source>
        <dbReference type="ARBA" id="ARBA00022843"/>
    </source>
</evidence>
<evidence type="ECO:0000256" key="1">
    <source>
        <dbReference type="ARBA" id="ARBA00004604"/>
    </source>
</evidence>
<dbReference type="InterPro" id="IPR019775">
    <property type="entry name" value="WD40_repeat_CS"/>
</dbReference>
<dbReference type="PROSITE" id="PS50082">
    <property type="entry name" value="WD_REPEATS_2"/>
    <property type="match status" value="5"/>
</dbReference>
<evidence type="ECO:0000256" key="15">
    <source>
        <dbReference type="ARBA" id="ARBA00065513"/>
    </source>
</evidence>
<evidence type="ECO:0000256" key="6">
    <source>
        <dbReference type="ARBA" id="ARBA00022553"/>
    </source>
</evidence>
<protein>
    <recommendedName>
        <fullName evidence="16">U3 small nucleolar RNA-interacting protein 2</fullName>
    </recommendedName>
    <alternativeName>
        <fullName evidence="18">RRP9 homolog</fullName>
    </alternativeName>
    <alternativeName>
        <fullName evidence="17">U3 small nucleolar ribonucleoprotein-associated 55 kDa protein</fullName>
    </alternativeName>
</protein>
<keyword evidence="3" id="KW-0488">Methylation</keyword>
<evidence type="ECO:0000256" key="12">
    <source>
        <dbReference type="ARBA" id="ARBA00023242"/>
    </source>
</evidence>
<comment type="similarity">
    <text evidence="2">Belongs to the WD repeat RRP9 family.</text>
</comment>
<dbReference type="SUPFAM" id="SSF50978">
    <property type="entry name" value="WD40 repeat-like"/>
    <property type="match status" value="1"/>
</dbReference>
<dbReference type="SMART" id="SM00320">
    <property type="entry name" value="WD40"/>
    <property type="match status" value="6"/>
</dbReference>
<dbReference type="KEGG" id="cvn:111106001"/>
<dbReference type="GeneID" id="111106001"/>
<evidence type="ECO:0000256" key="8">
    <source>
        <dbReference type="ARBA" id="ARBA00022737"/>
    </source>
</evidence>
<sequence length="468" mass="52434">MPFFIKSKRKQSKSKTKNQRPQVSLSGEPSKRKRKKLRLQNEEIESESEIESDDGNRKADVVTSSDEEETAQEKKLRLAKEYLSNLEQEEADKREEDEIHRDIISHRLKQDLLEQSGKLQKLVADEYEEPSLDDLIVLRGHQLSVTCTVISPDKRHVFSGSKDCSIIKWDAVGGRRLHTIQGGRKGTEDTHTGHTDHVLCLAMSSDGKFLASGGRNKFVLLWNPDTCQLLHKFTGHRDAISGLAFRIGSHQLFSASHDRSVKIWNVDELAYIETLFGHSDAITGIDSLFRDRAITSGGRDASIRIWKVVEESQLVFNGDPGSIDCIAFINESNFVSGSDNNSLSVWSLMKKKPLVTVRNAHQGHDQNGNSSPRTNWITAVAALHNTDLLASAGSKDGCIKLWKTSKNYTVLQPLFSIPMVGFVNSLVFSVDGQTLVAGIGQEHKLGRWWRIKEAKNGTRIIKLKKKEA</sequence>
<evidence type="ECO:0000256" key="10">
    <source>
        <dbReference type="ARBA" id="ARBA00022884"/>
    </source>
</evidence>
<evidence type="ECO:0000256" key="20">
    <source>
        <dbReference type="SAM" id="MobiDB-lite"/>
    </source>
</evidence>
<dbReference type="GO" id="GO:0006364">
    <property type="term" value="P:rRNA processing"/>
    <property type="evidence" value="ECO:0007669"/>
    <property type="project" value="UniProtKB-KW"/>
</dbReference>
<evidence type="ECO:0000256" key="5">
    <source>
        <dbReference type="ARBA" id="ARBA00022552"/>
    </source>
</evidence>